<feature type="domain" description="VTC" evidence="1">
    <location>
        <begin position="7"/>
        <end position="220"/>
    </location>
</feature>
<proteinExistence type="predicted"/>
<reference evidence="2 3" key="1">
    <citation type="submission" date="2023-03" db="EMBL/GenBank/DDBJ databases">
        <title>Novel Species.</title>
        <authorList>
            <person name="Ma S."/>
        </authorList>
    </citation>
    <scope>NUCLEOTIDE SEQUENCE [LARGE SCALE GENOMIC DNA]</scope>
    <source>
        <strain evidence="2 3">LIND6LT2</strain>
    </source>
</reference>
<dbReference type="RefSeq" id="WP_341876936.1">
    <property type="nucleotide sequence ID" value="NZ_CP121687.1"/>
</dbReference>
<dbReference type="Gene3D" id="3.20.100.30">
    <property type="entry name" value="VTC, catalytic tunnel domain"/>
    <property type="match status" value="1"/>
</dbReference>
<dbReference type="Pfam" id="PF09359">
    <property type="entry name" value="VTC"/>
    <property type="match status" value="1"/>
</dbReference>
<dbReference type="InterPro" id="IPR042267">
    <property type="entry name" value="VTC_sf"/>
</dbReference>
<sequence length="225" mass="26251">MQKSRGRHELKHYINYADVLELRTRLPLVASLDKNATEGIGYRVKSLYFDNYNDKVIKEKIDGVNEREKFRLRLYNDDTSFIRLEKKSKKSGICFKESTVITADECKRLLDGNIAVLKENGSPLCQELYAKMHYQQLRPKNIVDYQREAFIYPMGNVRITLDYDIRTSNTVHDFLQPEPIPIPIQGVYILEVKYDNFLPELIRGMVSLSSRRSTAFSKYAVTRIV</sequence>
<dbReference type="CDD" id="cd07750">
    <property type="entry name" value="PolyPPase_VTC_like"/>
    <property type="match status" value="1"/>
</dbReference>
<name>A0ABZ2Y3N7_9FIRM</name>
<dbReference type="Proteomes" id="UP001486565">
    <property type="component" value="Chromosome"/>
</dbReference>
<protein>
    <submittedName>
        <fullName evidence="2">Polyphosphate polymerase domain-containing protein</fullName>
    </submittedName>
</protein>
<evidence type="ECO:0000313" key="2">
    <source>
        <dbReference type="EMBL" id="WZL69973.1"/>
    </source>
</evidence>
<evidence type="ECO:0000259" key="1">
    <source>
        <dbReference type="Pfam" id="PF09359"/>
    </source>
</evidence>
<dbReference type="InterPro" id="IPR018966">
    <property type="entry name" value="VTC_domain"/>
</dbReference>
<keyword evidence="3" id="KW-1185">Reference proteome</keyword>
<gene>
    <name evidence="2" type="ORF">QBE51_00130</name>
</gene>
<evidence type="ECO:0000313" key="3">
    <source>
        <dbReference type="Proteomes" id="UP001486565"/>
    </source>
</evidence>
<dbReference type="EMBL" id="CP121687">
    <property type="protein sequence ID" value="WZL69973.1"/>
    <property type="molecule type" value="Genomic_DNA"/>
</dbReference>
<accession>A0ABZ2Y3N7</accession>
<organism evidence="2 3">
    <name type="scientific">Defluviitalea saccharophila</name>
    <dbReference type="NCBI Taxonomy" id="879970"/>
    <lineage>
        <taxon>Bacteria</taxon>
        <taxon>Bacillati</taxon>
        <taxon>Bacillota</taxon>
        <taxon>Clostridia</taxon>
        <taxon>Lachnospirales</taxon>
        <taxon>Defluviitaleaceae</taxon>
        <taxon>Defluviitalea</taxon>
    </lineage>
</organism>